<dbReference type="RefSeq" id="WP_123738342.1">
    <property type="nucleotide sequence ID" value="NZ_RKHQ01000001.1"/>
</dbReference>
<protein>
    <recommendedName>
        <fullName evidence="4">ABC-2 family transporter</fullName>
    </recommendedName>
</protein>
<evidence type="ECO:0000313" key="3">
    <source>
        <dbReference type="Proteomes" id="UP000275356"/>
    </source>
</evidence>
<feature type="transmembrane region" description="Helical" evidence="1">
    <location>
        <begin position="163"/>
        <end position="181"/>
    </location>
</feature>
<sequence length="262" mass="26859">MTFPRSLLAELHKCLTLPAVWAGAAVAMLGSIALTVLNATTSRSALASGHPEMLADSSPFETAFAAMPLGTVGAVVIGVVVMGSEYTANSQDAGGGRQIGTTLTAVPRRIGLLLAKAGAVVVLVVGIAAVTLPTTVLIARLLMGDLAVEHVAVDAAVTRCLGGTLYWTLTGLIALAITTLTRSGVIPLIVLVMNSSLVSFSLLLTNVTPLAHWLPDMAGRRLFDGPYTLEGGLDAGPGTLVMAGWTVALLAVAALVLRRRDA</sequence>
<name>A0A3N2D915_9MICO</name>
<reference evidence="2 3" key="1">
    <citation type="submission" date="2018-11" db="EMBL/GenBank/DDBJ databases">
        <title>Sequencing the genomes of 1000 actinobacteria strains.</title>
        <authorList>
            <person name="Klenk H.-P."/>
        </authorList>
    </citation>
    <scope>NUCLEOTIDE SEQUENCE [LARGE SCALE GENOMIC DNA]</scope>
    <source>
        <strain evidence="2 3">DSM 13521</strain>
    </source>
</reference>
<organism evidence="2 3">
    <name type="scientific">Salana multivorans</name>
    <dbReference type="NCBI Taxonomy" id="120377"/>
    <lineage>
        <taxon>Bacteria</taxon>
        <taxon>Bacillati</taxon>
        <taxon>Actinomycetota</taxon>
        <taxon>Actinomycetes</taxon>
        <taxon>Micrococcales</taxon>
        <taxon>Beutenbergiaceae</taxon>
        <taxon>Salana</taxon>
    </lineage>
</organism>
<comment type="caution">
    <text evidence="2">The sequence shown here is derived from an EMBL/GenBank/DDBJ whole genome shotgun (WGS) entry which is preliminary data.</text>
</comment>
<keyword evidence="1" id="KW-1133">Transmembrane helix</keyword>
<dbReference type="EMBL" id="RKHQ01000001">
    <property type="protein sequence ID" value="ROR96118.1"/>
    <property type="molecule type" value="Genomic_DNA"/>
</dbReference>
<evidence type="ECO:0008006" key="4">
    <source>
        <dbReference type="Google" id="ProtNLM"/>
    </source>
</evidence>
<gene>
    <name evidence="2" type="ORF">EDD28_0694</name>
</gene>
<feature type="transmembrane region" description="Helical" evidence="1">
    <location>
        <begin position="188"/>
        <end position="215"/>
    </location>
</feature>
<feature type="transmembrane region" description="Helical" evidence="1">
    <location>
        <begin position="117"/>
        <end position="143"/>
    </location>
</feature>
<keyword evidence="3" id="KW-1185">Reference proteome</keyword>
<evidence type="ECO:0000256" key="1">
    <source>
        <dbReference type="SAM" id="Phobius"/>
    </source>
</evidence>
<dbReference type="OrthoDB" id="3294220at2"/>
<keyword evidence="1" id="KW-0812">Transmembrane</keyword>
<dbReference type="AlphaFoldDB" id="A0A3N2D915"/>
<feature type="transmembrane region" description="Helical" evidence="1">
    <location>
        <begin position="63"/>
        <end position="82"/>
    </location>
</feature>
<evidence type="ECO:0000313" key="2">
    <source>
        <dbReference type="EMBL" id="ROR96118.1"/>
    </source>
</evidence>
<dbReference type="Proteomes" id="UP000275356">
    <property type="component" value="Unassembled WGS sequence"/>
</dbReference>
<feature type="transmembrane region" description="Helical" evidence="1">
    <location>
        <begin position="235"/>
        <end position="257"/>
    </location>
</feature>
<keyword evidence="1" id="KW-0472">Membrane</keyword>
<accession>A0A3N2D915</accession>
<proteinExistence type="predicted"/>